<accession>A0ACB9TUA2</accession>
<dbReference type="Proteomes" id="UP001056778">
    <property type="component" value="Chromosome 1"/>
</dbReference>
<keyword evidence="2" id="KW-1185">Reference proteome</keyword>
<protein>
    <submittedName>
        <fullName evidence="1">Uncharacterized protein</fullName>
    </submittedName>
</protein>
<gene>
    <name evidence="1" type="ORF">MML48_1g10840</name>
</gene>
<reference evidence="1" key="1">
    <citation type="submission" date="2022-04" db="EMBL/GenBank/DDBJ databases">
        <title>Chromosome-scale genome assembly of Holotrichia oblita Faldermann.</title>
        <authorList>
            <person name="Rongchong L."/>
        </authorList>
    </citation>
    <scope>NUCLEOTIDE SEQUENCE</scope>
    <source>
        <strain evidence="1">81SQS9</strain>
    </source>
</reference>
<comment type="caution">
    <text evidence="1">The sequence shown here is derived from an EMBL/GenBank/DDBJ whole genome shotgun (WGS) entry which is preliminary data.</text>
</comment>
<name>A0ACB9TUA2_HOLOL</name>
<evidence type="ECO:0000313" key="2">
    <source>
        <dbReference type="Proteomes" id="UP001056778"/>
    </source>
</evidence>
<dbReference type="EMBL" id="CM043015">
    <property type="protein sequence ID" value="KAI4470215.1"/>
    <property type="molecule type" value="Genomic_DNA"/>
</dbReference>
<organism evidence="1 2">
    <name type="scientific">Holotrichia oblita</name>
    <name type="common">Chafer beetle</name>
    <dbReference type="NCBI Taxonomy" id="644536"/>
    <lineage>
        <taxon>Eukaryota</taxon>
        <taxon>Metazoa</taxon>
        <taxon>Ecdysozoa</taxon>
        <taxon>Arthropoda</taxon>
        <taxon>Hexapoda</taxon>
        <taxon>Insecta</taxon>
        <taxon>Pterygota</taxon>
        <taxon>Neoptera</taxon>
        <taxon>Endopterygota</taxon>
        <taxon>Coleoptera</taxon>
        <taxon>Polyphaga</taxon>
        <taxon>Scarabaeiformia</taxon>
        <taxon>Scarabaeidae</taxon>
        <taxon>Melolonthinae</taxon>
        <taxon>Holotrichia</taxon>
    </lineage>
</organism>
<evidence type="ECO:0000313" key="1">
    <source>
        <dbReference type="EMBL" id="KAI4470215.1"/>
    </source>
</evidence>
<sequence>MEMDALPPKNNQVMPLTSPNHHENGNVSPIQTISNIVPVSAEINTRNQPILPALPPPQRRRMISDRELTSALTILQQQQNQQQQQQQQQLRCLSRRPPPQYRRRRRSNVHRTKTPALSPIRESGLSNPASPSHQNCTAVAAASCTRPF</sequence>
<proteinExistence type="predicted"/>